<evidence type="ECO:0000256" key="1">
    <source>
        <dbReference type="SAM" id="MobiDB-lite"/>
    </source>
</evidence>
<protein>
    <submittedName>
        <fullName evidence="2">Uncharacterized protein</fullName>
    </submittedName>
</protein>
<sequence>MAHLFQCTGELVARWPLARTRRQLANSATSSAHPTPLSASCASPAGHGRGPSTTTVSGSERRKLLVRSSSSVNNTSMSVTKIAAANV</sequence>
<reference evidence="2" key="2">
    <citation type="submission" date="2023-05" db="EMBL/GenBank/DDBJ databases">
        <authorList>
            <consortium name="Lawrence Berkeley National Laboratory"/>
            <person name="Steindorff A."/>
            <person name="Hensen N."/>
            <person name="Bonometti L."/>
            <person name="Westerberg I."/>
            <person name="Brannstrom I.O."/>
            <person name="Guillou S."/>
            <person name="Cros-Aarteil S."/>
            <person name="Calhoun S."/>
            <person name="Haridas S."/>
            <person name="Kuo A."/>
            <person name="Mondo S."/>
            <person name="Pangilinan J."/>
            <person name="Riley R."/>
            <person name="Labutti K."/>
            <person name="Andreopoulos B."/>
            <person name="Lipzen A."/>
            <person name="Chen C."/>
            <person name="Yanf M."/>
            <person name="Daum C."/>
            <person name="Ng V."/>
            <person name="Clum A."/>
            <person name="Ohm R."/>
            <person name="Martin F."/>
            <person name="Silar P."/>
            <person name="Natvig D."/>
            <person name="Lalanne C."/>
            <person name="Gautier V."/>
            <person name="Ament-Velasquez S.L."/>
            <person name="Kruys A."/>
            <person name="Hutchinson M.I."/>
            <person name="Powell A.J."/>
            <person name="Barry K."/>
            <person name="Miller A.N."/>
            <person name="Grigoriev I.V."/>
            <person name="Debuchy R."/>
            <person name="Gladieux P."/>
            <person name="Thoren M.H."/>
            <person name="Johannesson H."/>
        </authorList>
    </citation>
    <scope>NUCLEOTIDE SEQUENCE</scope>
    <source>
        <strain evidence="2">CBS 757.83</strain>
    </source>
</reference>
<comment type="caution">
    <text evidence="2">The sequence shown here is derived from an EMBL/GenBank/DDBJ whole genome shotgun (WGS) entry which is preliminary data.</text>
</comment>
<gene>
    <name evidence="2" type="ORF">N658DRAFT_286024</name>
</gene>
<accession>A0AAN6Q542</accession>
<dbReference type="AlphaFoldDB" id="A0AAN6Q542"/>
<keyword evidence="3" id="KW-1185">Reference proteome</keyword>
<feature type="region of interest" description="Disordered" evidence="1">
    <location>
        <begin position="23"/>
        <end position="61"/>
    </location>
</feature>
<feature type="compositionally biased region" description="Polar residues" evidence="1">
    <location>
        <begin position="23"/>
        <end position="41"/>
    </location>
</feature>
<name>A0AAN6Q542_9PEZI</name>
<evidence type="ECO:0000313" key="3">
    <source>
        <dbReference type="Proteomes" id="UP001305647"/>
    </source>
</evidence>
<dbReference type="EMBL" id="MU863628">
    <property type="protein sequence ID" value="KAK4103757.1"/>
    <property type="molecule type" value="Genomic_DNA"/>
</dbReference>
<proteinExistence type="predicted"/>
<dbReference type="Proteomes" id="UP001305647">
    <property type="component" value="Unassembled WGS sequence"/>
</dbReference>
<evidence type="ECO:0000313" key="2">
    <source>
        <dbReference type="EMBL" id="KAK4103757.1"/>
    </source>
</evidence>
<reference evidence="2" key="1">
    <citation type="journal article" date="2023" name="Mol. Phylogenet. Evol.">
        <title>Genome-scale phylogeny and comparative genomics of the fungal order Sordariales.</title>
        <authorList>
            <person name="Hensen N."/>
            <person name="Bonometti L."/>
            <person name="Westerberg I."/>
            <person name="Brannstrom I.O."/>
            <person name="Guillou S."/>
            <person name="Cros-Aarteil S."/>
            <person name="Calhoun S."/>
            <person name="Haridas S."/>
            <person name="Kuo A."/>
            <person name="Mondo S."/>
            <person name="Pangilinan J."/>
            <person name="Riley R."/>
            <person name="LaButti K."/>
            <person name="Andreopoulos B."/>
            <person name="Lipzen A."/>
            <person name="Chen C."/>
            <person name="Yan M."/>
            <person name="Daum C."/>
            <person name="Ng V."/>
            <person name="Clum A."/>
            <person name="Steindorff A."/>
            <person name="Ohm R.A."/>
            <person name="Martin F."/>
            <person name="Silar P."/>
            <person name="Natvig D.O."/>
            <person name="Lalanne C."/>
            <person name="Gautier V."/>
            <person name="Ament-Velasquez S.L."/>
            <person name="Kruys A."/>
            <person name="Hutchinson M.I."/>
            <person name="Powell A.J."/>
            <person name="Barry K."/>
            <person name="Miller A.N."/>
            <person name="Grigoriev I.V."/>
            <person name="Debuchy R."/>
            <person name="Gladieux P."/>
            <person name="Hiltunen Thoren M."/>
            <person name="Johannesson H."/>
        </authorList>
    </citation>
    <scope>NUCLEOTIDE SEQUENCE</scope>
    <source>
        <strain evidence="2">CBS 757.83</strain>
    </source>
</reference>
<organism evidence="2 3">
    <name type="scientific">Parathielavia hyrcaniae</name>
    <dbReference type="NCBI Taxonomy" id="113614"/>
    <lineage>
        <taxon>Eukaryota</taxon>
        <taxon>Fungi</taxon>
        <taxon>Dikarya</taxon>
        <taxon>Ascomycota</taxon>
        <taxon>Pezizomycotina</taxon>
        <taxon>Sordariomycetes</taxon>
        <taxon>Sordariomycetidae</taxon>
        <taxon>Sordariales</taxon>
        <taxon>Chaetomiaceae</taxon>
        <taxon>Parathielavia</taxon>
    </lineage>
</organism>